<dbReference type="RefSeq" id="XP_040663105.1">
    <property type="nucleotide sequence ID" value="XM_040816644.1"/>
</dbReference>
<dbReference type="GO" id="GO:0006629">
    <property type="term" value="P:lipid metabolic process"/>
    <property type="evidence" value="ECO:0007669"/>
    <property type="project" value="UniProtKB-KW"/>
</dbReference>
<feature type="domain" description="Carboxylesterase type B" evidence="9">
    <location>
        <begin position="41"/>
        <end position="543"/>
    </location>
</feature>
<dbReference type="PROSITE" id="PS51257">
    <property type="entry name" value="PROKAR_LIPOPROTEIN"/>
    <property type="match status" value="1"/>
</dbReference>
<dbReference type="InterPro" id="IPR002018">
    <property type="entry name" value="CarbesteraseB"/>
</dbReference>
<dbReference type="PROSITE" id="PS00122">
    <property type="entry name" value="CARBOXYLESTERASE_B_1"/>
    <property type="match status" value="1"/>
</dbReference>
<gene>
    <name evidence="10" type="ORF">ASPVEDRAFT_79068</name>
</gene>
<dbReference type="FunFam" id="3.40.50.1820:FF:000213">
    <property type="entry name" value="Carboxylic ester hydrolase"/>
    <property type="match status" value="1"/>
</dbReference>
<sequence length="568" mass="60979">MRLTNALLLGTWAGLACAGVLRRADEPPTAILASPIAAVLGKAEDGIENFNGIPYAEPPTGPLRLKPPQRLTRSLGVFDGTKDAGSCPQFLASTGSKNLLERIHGSLANLPLVQNITGQSEDCLTLNVQRPAGVSKDAKLPVFYWIFGGGFEAGSSSSIDGASIVKYAESIGKPFIFVAVNYRVGGFGFLAGKEILADGASNLGLLDQRMGLEWVADNIASFGGDPNRVTIAGGSAGAMSVLDQMALFGGECKYKGKSLFHGALMVSGNVLPADPVDSPRAQEVYDGVVEAGGCAHETDTLECLRGLDYQAFLNAASVPEDFVAYSGVALSYLPRPDGHVLPDSPDVLVQQGKYAPVPFIVGDQEDEGTIFSLFQTNVTTREDLISYCHDVLWTSATRDQVTQLVDTYNTGAAAVREGSPFRTGDANEFSPGFKRRAALIGDAYLTLSRRAFLEVANDVHPEAPSWSYLATYSHDTPILGTYHGSDSQQVFEGTPDNVAARSTRTYFINFIHSLDPNGALSDENPEWSRWAKARELVNFESDKTTLLKDDFRSDSYGVIKKIRGALRL</sequence>
<evidence type="ECO:0000256" key="8">
    <source>
        <dbReference type="RuleBase" id="RU361235"/>
    </source>
</evidence>
<evidence type="ECO:0000256" key="6">
    <source>
        <dbReference type="ARBA" id="ARBA00023098"/>
    </source>
</evidence>
<keyword evidence="6" id="KW-0443">Lipid metabolism</keyword>
<keyword evidence="5 8" id="KW-0378">Hydrolase</keyword>
<dbReference type="AlphaFoldDB" id="A0A1L9P768"/>
<keyword evidence="4 8" id="KW-0732">Signal</keyword>
<dbReference type="SUPFAM" id="SSF53474">
    <property type="entry name" value="alpha/beta-Hydrolases"/>
    <property type="match status" value="1"/>
</dbReference>
<feature type="chain" id="PRO_5011817410" description="Carboxylic ester hydrolase" evidence="8">
    <location>
        <begin position="19"/>
        <end position="568"/>
    </location>
</feature>
<proteinExistence type="inferred from homology"/>
<evidence type="ECO:0000256" key="5">
    <source>
        <dbReference type="ARBA" id="ARBA00022801"/>
    </source>
</evidence>
<evidence type="ECO:0000256" key="7">
    <source>
        <dbReference type="ARBA" id="ARBA00023180"/>
    </source>
</evidence>
<keyword evidence="3" id="KW-0964">Secreted</keyword>
<organism evidence="10 11">
    <name type="scientific">Aspergillus versicolor CBS 583.65</name>
    <dbReference type="NCBI Taxonomy" id="1036611"/>
    <lineage>
        <taxon>Eukaryota</taxon>
        <taxon>Fungi</taxon>
        <taxon>Dikarya</taxon>
        <taxon>Ascomycota</taxon>
        <taxon>Pezizomycotina</taxon>
        <taxon>Eurotiomycetes</taxon>
        <taxon>Eurotiomycetidae</taxon>
        <taxon>Eurotiales</taxon>
        <taxon>Aspergillaceae</taxon>
        <taxon>Aspergillus</taxon>
        <taxon>Aspergillus subgen. Nidulantes</taxon>
    </lineage>
</organism>
<dbReference type="InterPro" id="IPR050309">
    <property type="entry name" value="Type-B_Carboxylest/Lipase"/>
</dbReference>
<dbReference type="Pfam" id="PF00135">
    <property type="entry name" value="COesterase"/>
    <property type="match status" value="1"/>
</dbReference>
<evidence type="ECO:0000313" key="11">
    <source>
        <dbReference type="Proteomes" id="UP000184073"/>
    </source>
</evidence>
<evidence type="ECO:0000256" key="2">
    <source>
        <dbReference type="ARBA" id="ARBA00005964"/>
    </source>
</evidence>
<evidence type="ECO:0000256" key="3">
    <source>
        <dbReference type="ARBA" id="ARBA00022525"/>
    </source>
</evidence>
<evidence type="ECO:0000256" key="4">
    <source>
        <dbReference type="ARBA" id="ARBA00022729"/>
    </source>
</evidence>
<dbReference type="Gene3D" id="3.40.50.1820">
    <property type="entry name" value="alpha/beta hydrolase"/>
    <property type="match status" value="1"/>
</dbReference>
<dbReference type="Proteomes" id="UP000184073">
    <property type="component" value="Unassembled WGS sequence"/>
</dbReference>
<accession>A0A1L9P768</accession>
<evidence type="ECO:0000256" key="1">
    <source>
        <dbReference type="ARBA" id="ARBA00004613"/>
    </source>
</evidence>
<comment type="subcellular location">
    <subcellularLocation>
        <location evidence="1">Secreted</location>
    </subcellularLocation>
</comment>
<protein>
    <recommendedName>
        <fullName evidence="8">Carboxylic ester hydrolase</fullName>
        <ecNumber evidence="8">3.1.1.-</ecNumber>
    </recommendedName>
</protein>
<dbReference type="VEuPathDB" id="FungiDB:ASPVEDRAFT_79068"/>
<comment type="similarity">
    <text evidence="2 8">Belongs to the type-B carboxylesterase/lipase family.</text>
</comment>
<dbReference type="STRING" id="1036611.A0A1L9P768"/>
<dbReference type="EC" id="3.1.1.-" evidence="8"/>
<dbReference type="EMBL" id="KV878125">
    <property type="protein sequence ID" value="OJI97342.1"/>
    <property type="molecule type" value="Genomic_DNA"/>
</dbReference>
<evidence type="ECO:0000313" key="10">
    <source>
        <dbReference type="EMBL" id="OJI97342.1"/>
    </source>
</evidence>
<keyword evidence="7" id="KW-0325">Glycoprotein</keyword>
<dbReference type="PANTHER" id="PTHR11559">
    <property type="entry name" value="CARBOXYLESTERASE"/>
    <property type="match status" value="1"/>
</dbReference>
<dbReference type="InterPro" id="IPR029058">
    <property type="entry name" value="AB_hydrolase_fold"/>
</dbReference>
<keyword evidence="11" id="KW-1185">Reference proteome</keyword>
<dbReference type="OrthoDB" id="408631at2759"/>
<dbReference type="GO" id="GO:0016787">
    <property type="term" value="F:hydrolase activity"/>
    <property type="evidence" value="ECO:0007669"/>
    <property type="project" value="UniProtKB-KW"/>
</dbReference>
<reference evidence="11" key="1">
    <citation type="journal article" date="2017" name="Genome Biol.">
        <title>Comparative genomics reveals high biological diversity and specific adaptations in the industrially and medically important fungal genus Aspergillus.</title>
        <authorList>
            <person name="de Vries R.P."/>
            <person name="Riley R."/>
            <person name="Wiebenga A."/>
            <person name="Aguilar-Osorio G."/>
            <person name="Amillis S."/>
            <person name="Uchima C.A."/>
            <person name="Anderluh G."/>
            <person name="Asadollahi M."/>
            <person name="Askin M."/>
            <person name="Barry K."/>
            <person name="Battaglia E."/>
            <person name="Bayram O."/>
            <person name="Benocci T."/>
            <person name="Braus-Stromeyer S.A."/>
            <person name="Caldana C."/>
            <person name="Canovas D."/>
            <person name="Cerqueira G.C."/>
            <person name="Chen F."/>
            <person name="Chen W."/>
            <person name="Choi C."/>
            <person name="Clum A."/>
            <person name="Dos Santos R.A."/>
            <person name="Damasio A.R."/>
            <person name="Diallinas G."/>
            <person name="Emri T."/>
            <person name="Fekete E."/>
            <person name="Flipphi M."/>
            <person name="Freyberg S."/>
            <person name="Gallo A."/>
            <person name="Gournas C."/>
            <person name="Habgood R."/>
            <person name="Hainaut M."/>
            <person name="Harispe M.L."/>
            <person name="Henrissat B."/>
            <person name="Hilden K.S."/>
            <person name="Hope R."/>
            <person name="Hossain A."/>
            <person name="Karabika E."/>
            <person name="Karaffa L."/>
            <person name="Karanyi Z."/>
            <person name="Krasevec N."/>
            <person name="Kuo A."/>
            <person name="Kusch H."/>
            <person name="LaButti K."/>
            <person name="Lagendijk E.L."/>
            <person name="Lapidus A."/>
            <person name="Levasseur A."/>
            <person name="Lindquist E."/>
            <person name="Lipzen A."/>
            <person name="Logrieco A.F."/>
            <person name="MacCabe A."/>
            <person name="Maekelae M.R."/>
            <person name="Malavazi I."/>
            <person name="Melin P."/>
            <person name="Meyer V."/>
            <person name="Mielnichuk N."/>
            <person name="Miskei M."/>
            <person name="Molnar A.P."/>
            <person name="Mule G."/>
            <person name="Ngan C.Y."/>
            <person name="Orejas M."/>
            <person name="Orosz E."/>
            <person name="Ouedraogo J.P."/>
            <person name="Overkamp K.M."/>
            <person name="Park H.-S."/>
            <person name="Perrone G."/>
            <person name="Piumi F."/>
            <person name="Punt P.J."/>
            <person name="Ram A.F."/>
            <person name="Ramon A."/>
            <person name="Rauscher S."/>
            <person name="Record E."/>
            <person name="Riano-Pachon D.M."/>
            <person name="Robert V."/>
            <person name="Roehrig J."/>
            <person name="Ruller R."/>
            <person name="Salamov A."/>
            <person name="Salih N.S."/>
            <person name="Samson R.A."/>
            <person name="Sandor E."/>
            <person name="Sanguinetti M."/>
            <person name="Schuetze T."/>
            <person name="Sepcic K."/>
            <person name="Shelest E."/>
            <person name="Sherlock G."/>
            <person name="Sophianopoulou V."/>
            <person name="Squina F.M."/>
            <person name="Sun H."/>
            <person name="Susca A."/>
            <person name="Todd R.B."/>
            <person name="Tsang A."/>
            <person name="Unkles S.E."/>
            <person name="van de Wiele N."/>
            <person name="van Rossen-Uffink D."/>
            <person name="Oliveira J.V."/>
            <person name="Vesth T.C."/>
            <person name="Visser J."/>
            <person name="Yu J.-H."/>
            <person name="Zhou M."/>
            <person name="Andersen M.R."/>
            <person name="Archer D.B."/>
            <person name="Baker S.E."/>
            <person name="Benoit I."/>
            <person name="Brakhage A.A."/>
            <person name="Braus G.H."/>
            <person name="Fischer R."/>
            <person name="Frisvad J.C."/>
            <person name="Goldman G.H."/>
            <person name="Houbraken J."/>
            <person name="Oakley B."/>
            <person name="Pocsi I."/>
            <person name="Scazzocchio C."/>
            <person name="Seiboth B."/>
            <person name="vanKuyk P.A."/>
            <person name="Wortman J."/>
            <person name="Dyer P.S."/>
            <person name="Grigoriev I.V."/>
        </authorList>
    </citation>
    <scope>NUCLEOTIDE SEQUENCE [LARGE SCALE GENOMIC DNA]</scope>
    <source>
        <strain evidence="11">CBS 583.65</strain>
    </source>
</reference>
<dbReference type="GO" id="GO:0005576">
    <property type="term" value="C:extracellular region"/>
    <property type="evidence" value="ECO:0007669"/>
    <property type="project" value="UniProtKB-SubCell"/>
</dbReference>
<name>A0A1L9P768_ASPVE</name>
<evidence type="ECO:0000259" key="9">
    <source>
        <dbReference type="Pfam" id="PF00135"/>
    </source>
</evidence>
<dbReference type="GeneID" id="63732155"/>
<feature type="signal peptide" evidence="8">
    <location>
        <begin position="1"/>
        <end position="18"/>
    </location>
</feature>
<dbReference type="InterPro" id="IPR019826">
    <property type="entry name" value="Carboxylesterase_B_AS"/>
</dbReference>